<proteinExistence type="predicted"/>
<feature type="repeat" description="HEAT" evidence="2">
    <location>
        <begin position="212"/>
        <end position="251"/>
    </location>
</feature>
<dbReference type="InterPro" id="IPR021133">
    <property type="entry name" value="HEAT_type_2"/>
</dbReference>
<feature type="compositionally biased region" description="Basic and acidic residues" evidence="3">
    <location>
        <begin position="583"/>
        <end position="604"/>
    </location>
</feature>
<evidence type="ECO:0000256" key="1">
    <source>
        <dbReference type="ARBA" id="ARBA00022737"/>
    </source>
</evidence>
<keyword evidence="5" id="KW-1185">Reference proteome</keyword>
<dbReference type="FunFam" id="1.25.10.10:FF:000161">
    <property type="entry name" value="serine/threonine-protein phosphatase 4 regulatory subunit 1"/>
    <property type="match status" value="1"/>
</dbReference>
<gene>
    <name evidence="4" type="ORF">HJG63_008495</name>
</gene>
<dbReference type="PROSITE" id="PS50077">
    <property type="entry name" value="HEAT_REPEAT"/>
    <property type="match status" value="3"/>
</dbReference>
<feature type="region of interest" description="Disordered" evidence="3">
    <location>
        <begin position="359"/>
        <end position="387"/>
    </location>
</feature>
<dbReference type="SUPFAM" id="SSF48371">
    <property type="entry name" value="ARM repeat"/>
    <property type="match status" value="1"/>
</dbReference>
<dbReference type="Gene3D" id="1.25.10.10">
    <property type="entry name" value="Leucine-rich Repeat Variant"/>
    <property type="match status" value="3"/>
</dbReference>
<sequence length="939" mass="103587">MAEIPLYFVDLQDDLDDYGFEDCGPDCDSMRATAFLDIPGQGHLPPLTRLEKYAFSDNVFNRQVIARGLLDIFRDFSNDEGDFLTVMAMAVRLSEDAEPTVRTELMEQIPPIAIFLQENRSNFPLLLSEYLIPVVVRCLTDPHEQVRKSSQEVLLILLEQDLIFQHDIENKVCPILLALSAPESDDDCKAEAVSIICKLASVLGKSTVERLLLPRFCELCGDGRLFQVRKVCATNFGDICHAVGQEATEKFLIPKFFELCSDSVWGMRKACAECFMAVSYNTSPEGRRTKLSPLFIRLISDPCRWVRQAAFQSLGPFISTFASPSRASLCVRDDGMLSVRPPAQGAALGSACGSPSAGSCGSASTARSTRPVPLEPHATTEGPPMEAGDVLRLRSARQGPGESPLEDSVSAAAGLARLSPEASALAKRLPTHSHPGPGALACPGRPEDAFSDFLYWRAPLPDISGDLELLRGETGPQDAGSSGHVARSEIQKVLDSLQEHMMGDPDVQAQVQVLSAALSAVQLDSADEPERQAAEVLSEASGSGPSAGDRRPAPPASAPQRERPTASAAGSTNPSEPCSGTRDLAETQEQRHDPTPLEENKSKLQDVIPQPLLDEYVSMTDPARAQSVDTDIAKHCAYSLPGVALTLGRQNWHCLKDTYETLASDVQWKVRRTLAFSIHELAVILGDQLTAADLVPVFNGFLKDLDEVRIGVLKHLYDFLKLLHEDKRREYLYQLQEFVVTDNSRNWRFRYELAEQLILILELYHPSDVYDYLMHIALKLCADKVSEVRWISFRLVVAMLQKFYSSSESALGLSFISELVVRFRHCSKWVGRQAFAFICQAVVSEECIPVDQFVEHLLPSLVSLASDPVPNVRVLLAKALRQTLLEKAYFRNAGHPHLEVVEETVLALQSDRDQDVSFFATLEPKRRNLTATTALGKRG</sequence>
<dbReference type="PANTHER" id="PTHR10648">
    <property type="entry name" value="SERINE/THREONINE-PROTEIN PHOSPHATASE PP2A 65 KDA REGULATORY SUBUNIT"/>
    <property type="match status" value="1"/>
</dbReference>
<evidence type="ECO:0000256" key="3">
    <source>
        <dbReference type="SAM" id="MobiDB-lite"/>
    </source>
</evidence>
<feature type="compositionally biased region" description="Polar residues" evidence="3">
    <location>
        <begin position="568"/>
        <end position="578"/>
    </location>
</feature>
<dbReference type="InterPro" id="IPR011989">
    <property type="entry name" value="ARM-like"/>
</dbReference>
<dbReference type="PANTHER" id="PTHR10648:SF7">
    <property type="entry name" value="WW-BINDING DOMAIN-CONTAINING PROTEIN-RELATED"/>
    <property type="match status" value="1"/>
</dbReference>
<feature type="region of interest" description="Disordered" evidence="3">
    <location>
        <begin position="524"/>
        <end position="606"/>
    </location>
</feature>
<name>A0A7J8DHR3_ROUAE</name>
<dbReference type="AlphaFoldDB" id="A0A7J8DHR3"/>
<evidence type="ECO:0000256" key="2">
    <source>
        <dbReference type="PROSITE-ProRule" id="PRU00103"/>
    </source>
</evidence>
<evidence type="ECO:0008006" key="6">
    <source>
        <dbReference type="Google" id="ProtNLM"/>
    </source>
</evidence>
<dbReference type="Proteomes" id="UP000593571">
    <property type="component" value="Unassembled WGS sequence"/>
</dbReference>
<evidence type="ECO:0000313" key="5">
    <source>
        <dbReference type="Proteomes" id="UP000593571"/>
    </source>
</evidence>
<dbReference type="InterPro" id="IPR016024">
    <property type="entry name" value="ARM-type_fold"/>
</dbReference>
<comment type="caution">
    <text evidence="4">The sequence shown here is derived from an EMBL/GenBank/DDBJ whole genome shotgun (WGS) entry which is preliminary data.</text>
</comment>
<feature type="repeat" description="HEAT" evidence="2">
    <location>
        <begin position="291"/>
        <end position="329"/>
    </location>
</feature>
<feature type="region of interest" description="Disordered" evidence="3">
    <location>
        <begin position="424"/>
        <end position="444"/>
    </location>
</feature>
<keyword evidence="1" id="KW-0677">Repeat</keyword>
<dbReference type="FunFam" id="1.25.10.10:FF:000299">
    <property type="entry name" value="Protein phosphatase 4 regulatory subunit 1-like (pseudogene)"/>
    <property type="match status" value="1"/>
</dbReference>
<dbReference type="GO" id="GO:0019888">
    <property type="term" value="F:protein phosphatase regulator activity"/>
    <property type="evidence" value="ECO:0007669"/>
    <property type="project" value="TreeGrafter"/>
</dbReference>
<evidence type="ECO:0000313" key="4">
    <source>
        <dbReference type="EMBL" id="KAF6422653.1"/>
    </source>
</evidence>
<accession>A0A7J8DHR3</accession>
<feature type="repeat" description="HEAT" evidence="2">
    <location>
        <begin position="857"/>
        <end position="880"/>
    </location>
</feature>
<reference evidence="4 5" key="1">
    <citation type="journal article" date="2020" name="Nature">
        <title>Six reference-quality genomes reveal evolution of bat adaptations.</title>
        <authorList>
            <person name="Jebb D."/>
            <person name="Huang Z."/>
            <person name="Pippel M."/>
            <person name="Hughes G.M."/>
            <person name="Lavrichenko K."/>
            <person name="Devanna P."/>
            <person name="Winkler S."/>
            <person name="Jermiin L.S."/>
            <person name="Skirmuntt E.C."/>
            <person name="Katzourakis A."/>
            <person name="Burkitt-Gray L."/>
            <person name="Ray D.A."/>
            <person name="Sullivan K.A.M."/>
            <person name="Roscito J.G."/>
            <person name="Kirilenko B.M."/>
            <person name="Davalos L.M."/>
            <person name="Corthals A.P."/>
            <person name="Power M.L."/>
            <person name="Jones G."/>
            <person name="Ransome R.D."/>
            <person name="Dechmann D.K.N."/>
            <person name="Locatelli A.G."/>
            <person name="Puechmaille S.J."/>
            <person name="Fedrigo O."/>
            <person name="Jarvis E.D."/>
            <person name="Hiller M."/>
            <person name="Vernes S.C."/>
            <person name="Myers E.W."/>
            <person name="Teeling E.C."/>
        </authorList>
    </citation>
    <scope>NUCLEOTIDE SEQUENCE [LARGE SCALE GENOMIC DNA]</scope>
    <source>
        <strain evidence="4">MRouAeg1</strain>
        <tissue evidence="4">Muscle</tissue>
    </source>
</reference>
<dbReference type="InterPro" id="IPR051023">
    <property type="entry name" value="PP2A_Regulatory_Subunit_A"/>
</dbReference>
<dbReference type="EMBL" id="JACASE010000012">
    <property type="protein sequence ID" value="KAF6422653.1"/>
    <property type="molecule type" value="Genomic_DNA"/>
</dbReference>
<protein>
    <recommendedName>
        <fullName evidence="6">WW-binding domain-containing protein</fullName>
    </recommendedName>
</protein>
<dbReference type="GO" id="GO:0005737">
    <property type="term" value="C:cytoplasm"/>
    <property type="evidence" value="ECO:0007669"/>
    <property type="project" value="TreeGrafter"/>
</dbReference>
<organism evidence="4 5">
    <name type="scientific">Rousettus aegyptiacus</name>
    <name type="common">Egyptian fruit bat</name>
    <name type="synonym">Pteropus aegyptiacus</name>
    <dbReference type="NCBI Taxonomy" id="9407"/>
    <lineage>
        <taxon>Eukaryota</taxon>
        <taxon>Metazoa</taxon>
        <taxon>Chordata</taxon>
        <taxon>Craniata</taxon>
        <taxon>Vertebrata</taxon>
        <taxon>Euteleostomi</taxon>
        <taxon>Mammalia</taxon>
        <taxon>Eutheria</taxon>
        <taxon>Laurasiatheria</taxon>
        <taxon>Chiroptera</taxon>
        <taxon>Yinpterochiroptera</taxon>
        <taxon>Pteropodoidea</taxon>
        <taxon>Pteropodidae</taxon>
        <taxon>Rousettinae</taxon>
        <taxon>Rousettus</taxon>
    </lineage>
</organism>